<dbReference type="Gene3D" id="2.40.30.10">
    <property type="entry name" value="Translation factors"/>
    <property type="match status" value="1"/>
</dbReference>
<comment type="caution">
    <text evidence="11">The sequence shown here is derived from an EMBL/GenBank/DDBJ whole genome shotgun (WGS) entry which is preliminary data.</text>
</comment>
<dbReference type="InterPro" id="IPR001433">
    <property type="entry name" value="OxRdtase_FAD/NAD-bd"/>
</dbReference>
<sequence>MNETVDLEQMREIGAKRGLDVQEVTWVHHWTSGLFSFRIKRPQSFRFQSGEFIMIGLMGPEGKPLLRAYSVASPAWEEHLEFFSVKVQEGALTSRLQHLQPGDHIFLGRKPTGTLVVDALKPAKRLVMVGTGTGLAPFLSVLRDPETHEKFEQIIITHTVRQSEELAYRDFLEEEIRTDEIFGELLKDRFTYYPTVTRGDFHRKGRITDLIREGTFREELNLTVEDRPDTRFMICGSIAFNKDMIEILEGWGMNEGTRNDPGEFVVERAFVG</sequence>
<dbReference type="GO" id="GO:0004324">
    <property type="term" value="F:ferredoxin-NADP+ reductase activity"/>
    <property type="evidence" value="ECO:0007669"/>
    <property type="project" value="UniProtKB-EC"/>
</dbReference>
<evidence type="ECO:0000256" key="6">
    <source>
        <dbReference type="ARBA" id="ARBA00022827"/>
    </source>
</evidence>
<dbReference type="PROSITE" id="PS51384">
    <property type="entry name" value="FAD_FR"/>
    <property type="match status" value="1"/>
</dbReference>
<dbReference type="GO" id="GO:0034599">
    <property type="term" value="P:cellular response to oxidative stress"/>
    <property type="evidence" value="ECO:0007669"/>
    <property type="project" value="TreeGrafter"/>
</dbReference>
<evidence type="ECO:0000256" key="4">
    <source>
        <dbReference type="ARBA" id="ARBA00022630"/>
    </source>
</evidence>
<dbReference type="Gene3D" id="3.40.50.80">
    <property type="entry name" value="Nucleotide-binding domain of ferredoxin-NADP reductase (FNR) module"/>
    <property type="match status" value="1"/>
</dbReference>
<evidence type="ECO:0000256" key="8">
    <source>
        <dbReference type="ARBA" id="ARBA00023002"/>
    </source>
</evidence>
<dbReference type="SUPFAM" id="SSF63380">
    <property type="entry name" value="Riboflavin synthase domain-like"/>
    <property type="match status" value="1"/>
</dbReference>
<dbReference type="GO" id="GO:0042167">
    <property type="term" value="P:heme catabolic process"/>
    <property type="evidence" value="ECO:0007669"/>
    <property type="project" value="TreeGrafter"/>
</dbReference>
<dbReference type="InterPro" id="IPR051930">
    <property type="entry name" value="FNR_type-1"/>
</dbReference>
<name>A0A840YP44_9SPHN</name>
<dbReference type="InterPro" id="IPR039261">
    <property type="entry name" value="FNR_nucleotide-bd"/>
</dbReference>
<dbReference type="PANTHER" id="PTHR47878">
    <property type="entry name" value="OXIDOREDUCTASE FAD/NAD(P)-BINDING DOMAIN PROTEIN"/>
    <property type="match status" value="1"/>
</dbReference>
<dbReference type="EC" id="1.18.1.2" evidence="3"/>
<dbReference type="InterPro" id="IPR017927">
    <property type="entry name" value="FAD-bd_FR_type"/>
</dbReference>
<dbReference type="InterPro" id="IPR033892">
    <property type="entry name" value="FNR_bac"/>
</dbReference>
<dbReference type="PANTHER" id="PTHR47878:SF1">
    <property type="entry name" value="FLAVODOXIN_FERREDOXIN--NADP REDUCTASE"/>
    <property type="match status" value="1"/>
</dbReference>
<dbReference type="InterPro" id="IPR017938">
    <property type="entry name" value="Riboflavin_synthase-like_b-brl"/>
</dbReference>
<dbReference type="AlphaFoldDB" id="A0A840YP44"/>
<keyword evidence="7" id="KW-0521">NADP</keyword>
<dbReference type="GO" id="GO:0000166">
    <property type="term" value="F:nucleotide binding"/>
    <property type="evidence" value="ECO:0007669"/>
    <property type="project" value="UniProtKB-KW"/>
</dbReference>
<keyword evidence="8 11" id="KW-0560">Oxidoreductase</keyword>
<dbReference type="RefSeq" id="WP_425506451.1">
    <property type="nucleotide sequence ID" value="NZ_JACIJF010000015.1"/>
</dbReference>
<evidence type="ECO:0000256" key="2">
    <source>
        <dbReference type="ARBA" id="ARBA00008312"/>
    </source>
</evidence>
<protein>
    <recommendedName>
        <fullName evidence="3">ferredoxin--NADP(+) reductase</fullName>
        <ecNumber evidence="3">1.18.1.2</ecNumber>
    </recommendedName>
</protein>
<evidence type="ECO:0000256" key="3">
    <source>
        <dbReference type="ARBA" id="ARBA00013223"/>
    </source>
</evidence>
<evidence type="ECO:0000259" key="10">
    <source>
        <dbReference type="PROSITE" id="PS51384"/>
    </source>
</evidence>
<comment type="catalytic activity">
    <reaction evidence="9">
        <text>2 reduced [2Fe-2S]-[ferredoxin] + NADP(+) + H(+) = 2 oxidized [2Fe-2S]-[ferredoxin] + NADPH</text>
        <dbReference type="Rhea" id="RHEA:20125"/>
        <dbReference type="Rhea" id="RHEA-COMP:10000"/>
        <dbReference type="Rhea" id="RHEA-COMP:10001"/>
        <dbReference type="ChEBI" id="CHEBI:15378"/>
        <dbReference type="ChEBI" id="CHEBI:33737"/>
        <dbReference type="ChEBI" id="CHEBI:33738"/>
        <dbReference type="ChEBI" id="CHEBI:57783"/>
        <dbReference type="ChEBI" id="CHEBI:58349"/>
        <dbReference type="EC" id="1.18.1.2"/>
    </reaction>
</comment>
<dbReference type="CDD" id="cd06195">
    <property type="entry name" value="FNR1"/>
    <property type="match status" value="1"/>
</dbReference>
<evidence type="ECO:0000256" key="9">
    <source>
        <dbReference type="ARBA" id="ARBA00047776"/>
    </source>
</evidence>
<evidence type="ECO:0000256" key="7">
    <source>
        <dbReference type="ARBA" id="ARBA00022857"/>
    </source>
</evidence>
<keyword evidence="6" id="KW-0274">FAD</keyword>
<keyword evidence="4" id="KW-0285">Flavoprotein</keyword>
<feature type="domain" description="FAD-binding FR-type" evidence="10">
    <location>
        <begin position="14"/>
        <end position="118"/>
    </location>
</feature>
<dbReference type="Pfam" id="PF00175">
    <property type="entry name" value="NAD_binding_1"/>
    <property type="match status" value="1"/>
</dbReference>
<dbReference type="Pfam" id="PF00970">
    <property type="entry name" value="FAD_binding_6"/>
    <property type="match status" value="1"/>
</dbReference>
<dbReference type="Proteomes" id="UP000527143">
    <property type="component" value="Unassembled WGS sequence"/>
</dbReference>
<evidence type="ECO:0000313" key="11">
    <source>
        <dbReference type="EMBL" id="MBB5712276.1"/>
    </source>
</evidence>
<dbReference type="SUPFAM" id="SSF52343">
    <property type="entry name" value="Ferredoxin reductase-like, C-terminal NADP-linked domain"/>
    <property type="match status" value="1"/>
</dbReference>
<dbReference type="InterPro" id="IPR001709">
    <property type="entry name" value="Flavoprot_Pyr_Nucl_cyt_Rdtase"/>
</dbReference>
<accession>A0A840YP44</accession>
<proteinExistence type="inferred from homology"/>
<evidence type="ECO:0000256" key="1">
    <source>
        <dbReference type="ARBA" id="ARBA00001974"/>
    </source>
</evidence>
<keyword evidence="5" id="KW-0547">Nucleotide-binding</keyword>
<evidence type="ECO:0000313" key="12">
    <source>
        <dbReference type="Proteomes" id="UP000527143"/>
    </source>
</evidence>
<comment type="cofactor">
    <cofactor evidence="1">
        <name>FAD</name>
        <dbReference type="ChEBI" id="CHEBI:57692"/>
    </cofactor>
</comment>
<keyword evidence="12" id="KW-1185">Reference proteome</keyword>
<reference evidence="11 12" key="1">
    <citation type="submission" date="2020-08" db="EMBL/GenBank/DDBJ databases">
        <title>Genomic Encyclopedia of Type Strains, Phase IV (KMG-IV): sequencing the most valuable type-strain genomes for metagenomic binning, comparative biology and taxonomic classification.</title>
        <authorList>
            <person name="Goeker M."/>
        </authorList>
    </citation>
    <scope>NUCLEOTIDE SEQUENCE [LARGE SCALE GENOMIC DNA]</scope>
    <source>
        <strain evidence="11 12">DSM 26736</strain>
    </source>
</reference>
<dbReference type="EMBL" id="JACIJF010000015">
    <property type="protein sequence ID" value="MBB5712276.1"/>
    <property type="molecule type" value="Genomic_DNA"/>
</dbReference>
<dbReference type="PRINTS" id="PR00371">
    <property type="entry name" value="FPNCR"/>
</dbReference>
<evidence type="ECO:0000256" key="5">
    <source>
        <dbReference type="ARBA" id="ARBA00022741"/>
    </source>
</evidence>
<comment type="similarity">
    <text evidence="2">Belongs to the ferredoxin--NADP reductase type 1 family.</text>
</comment>
<dbReference type="InterPro" id="IPR008333">
    <property type="entry name" value="Cbr1-like_FAD-bd_dom"/>
</dbReference>
<gene>
    <name evidence="11" type="ORF">FHT02_003534</name>
</gene>
<organism evidence="11 12">
    <name type="scientific">Sphingomonas xinjiangensis</name>
    <dbReference type="NCBI Taxonomy" id="643568"/>
    <lineage>
        <taxon>Bacteria</taxon>
        <taxon>Pseudomonadati</taxon>
        <taxon>Pseudomonadota</taxon>
        <taxon>Alphaproteobacteria</taxon>
        <taxon>Sphingomonadales</taxon>
        <taxon>Sphingomonadaceae</taxon>
        <taxon>Sphingomonas</taxon>
    </lineage>
</organism>